<dbReference type="OrthoDB" id="464386at2"/>
<accession>A0A2S0NB32</accession>
<evidence type="ECO:0000313" key="2">
    <source>
        <dbReference type="EMBL" id="AVO45362.1"/>
    </source>
</evidence>
<keyword evidence="1" id="KW-0732">Signal</keyword>
<organism evidence="2 3">
    <name type="scientific">Phreatobacter cathodiphilus</name>
    <dbReference type="NCBI Taxonomy" id="1868589"/>
    <lineage>
        <taxon>Bacteria</taxon>
        <taxon>Pseudomonadati</taxon>
        <taxon>Pseudomonadota</taxon>
        <taxon>Alphaproteobacteria</taxon>
        <taxon>Hyphomicrobiales</taxon>
        <taxon>Phreatobacteraceae</taxon>
        <taxon>Phreatobacter</taxon>
    </lineage>
</organism>
<evidence type="ECO:0000313" key="3">
    <source>
        <dbReference type="Proteomes" id="UP000237889"/>
    </source>
</evidence>
<dbReference type="AlphaFoldDB" id="A0A2S0NB32"/>
<feature type="chain" id="PRO_5015453111" evidence="1">
    <location>
        <begin position="27"/>
        <end position="272"/>
    </location>
</feature>
<name>A0A2S0NB32_9HYPH</name>
<proteinExistence type="predicted"/>
<feature type="signal peptide" evidence="1">
    <location>
        <begin position="1"/>
        <end position="26"/>
    </location>
</feature>
<protein>
    <submittedName>
        <fullName evidence="2">Uncharacterized protein</fullName>
    </submittedName>
</protein>
<gene>
    <name evidence="2" type="ORF">C6569_09985</name>
</gene>
<dbReference type="Proteomes" id="UP000237889">
    <property type="component" value="Chromosome"/>
</dbReference>
<dbReference type="RefSeq" id="WP_106748703.1">
    <property type="nucleotide sequence ID" value="NZ_CP027668.1"/>
</dbReference>
<keyword evidence="3" id="KW-1185">Reference proteome</keyword>
<reference evidence="2 3" key="1">
    <citation type="submission" date="2018-03" db="EMBL/GenBank/DDBJ databases">
        <title>Genome sequencing of Phreatobacter sp.</title>
        <authorList>
            <person name="Kim S.-J."/>
            <person name="Heo J."/>
            <person name="Kwon S.-W."/>
        </authorList>
    </citation>
    <scope>NUCLEOTIDE SEQUENCE [LARGE SCALE GENOMIC DNA]</scope>
    <source>
        <strain evidence="2 3">S-12</strain>
    </source>
</reference>
<dbReference type="EMBL" id="CP027668">
    <property type="protein sequence ID" value="AVO45362.1"/>
    <property type="molecule type" value="Genomic_DNA"/>
</dbReference>
<evidence type="ECO:0000256" key="1">
    <source>
        <dbReference type="SAM" id="SignalP"/>
    </source>
</evidence>
<dbReference type="KEGG" id="phr:C6569_09985"/>
<sequence>MNRNACRPLFAALALAVLPPAGTAAAQSVPGVPPSIGQEIDRALSQVPEAHRRSAPGGPTVGQEIDQLINRPVGQAAPARSRQVSLAFENKTDVKALVIQFTPSGSSTWGPNRLARETLNPRAWMRWRVSGTDCRYDVRITFALGQEFVRLDHDFCAQEKIEVTAVDAAAERPALPVREGVALFRVVNRTDTRIAVLRVSPAGARRPQGDLLGIWMMEPGDVYTGRVPRGGACLFDVRAGFDPEDTDTVTLARQNLCETPEVVVPARRSAGG</sequence>